<dbReference type="PANTHER" id="PTHR13026:SF0">
    <property type="entry name" value="RIBOSOMAL RNA PROCESSING 1B"/>
    <property type="match status" value="1"/>
</dbReference>
<organism evidence="6 7">
    <name type="scientific">Lottia gigantea</name>
    <name type="common">Giant owl limpet</name>
    <dbReference type="NCBI Taxonomy" id="225164"/>
    <lineage>
        <taxon>Eukaryota</taxon>
        <taxon>Metazoa</taxon>
        <taxon>Spiralia</taxon>
        <taxon>Lophotrochozoa</taxon>
        <taxon>Mollusca</taxon>
        <taxon>Gastropoda</taxon>
        <taxon>Patellogastropoda</taxon>
        <taxon>Lottioidea</taxon>
        <taxon>Lottiidae</taxon>
        <taxon>Lottia</taxon>
    </lineage>
</organism>
<evidence type="ECO:0000313" key="6">
    <source>
        <dbReference type="EMBL" id="ESP02001.1"/>
    </source>
</evidence>
<dbReference type="InterPro" id="IPR010301">
    <property type="entry name" value="RRP1"/>
</dbReference>
<dbReference type="GO" id="GO:0005634">
    <property type="term" value="C:nucleus"/>
    <property type="evidence" value="ECO:0007669"/>
    <property type="project" value="UniProtKB-SubCell"/>
</dbReference>
<evidence type="ECO:0000256" key="4">
    <source>
        <dbReference type="ARBA" id="ARBA00023242"/>
    </source>
</evidence>
<keyword evidence="3" id="KW-0698">rRNA processing</keyword>
<dbReference type="Proteomes" id="UP000030746">
    <property type="component" value="Unassembled WGS sequence"/>
</dbReference>
<gene>
    <name evidence="6" type="ORF">LOTGIDRAFT_157138</name>
</gene>
<dbReference type="KEGG" id="lgi:LOTGIDRAFT_157138"/>
<dbReference type="GO" id="GO:0030688">
    <property type="term" value="C:preribosome, small subunit precursor"/>
    <property type="evidence" value="ECO:0007669"/>
    <property type="project" value="InterPro"/>
</dbReference>
<evidence type="ECO:0000256" key="3">
    <source>
        <dbReference type="ARBA" id="ARBA00022552"/>
    </source>
</evidence>
<dbReference type="Pfam" id="PF05997">
    <property type="entry name" value="Nop52"/>
    <property type="match status" value="1"/>
</dbReference>
<evidence type="ECO:0000313" key="7">
    <source>
        <dbReference type="Proteomes" id="UP000030746"/>
    </source>
</evidence>
<feature type="region of interest" description="Disordered" evidence="5">
    <location>
        <begin position="299"/>
        <end position="338"/>
    </location>
</feature>
<evidence type="ECO:0000256" key="2">
    <source>
        <dbReference type="ARBA" id="ARBA00006374"/>
    </source>
</evidence>
<reference evidence="6 7" key="1">
    <citation type="journal article" date="2013" name="Nature">
        <title>Insights into bilaterian evolution from three spiralian genomes.</title>
        <authorList>
            <person name="Simakov O."/>
            <person name="Marletaz F."/>
            <person name="Cho S.J."/>
            <person name="Edsinger-Gonzales E."/>
            <person name="Havlak P."/>
            <person name="Hellsten U."/>
            <person name="Kuo D.H."/>
            <person name="Larsson T."/>
            <person name="Lv J."/>
            <person name="Arendt D."/>
            <person name="Savage R."/>
            <person name="Osoegawa K."/>
            <person name="de Jong P."/>
            <person name="Grimwood J."/>
            <person name="Chapman J.A."/>
            <person name="Shapiro H."/>
            <person name="Aerts A."/>
            <person name="Otillar R.P."/>
            <person name="Terry A.Y."/>
            <person name="Boore J.L."/>
            <person name="Grigoriev I.V."/>
            <person name="Lindberg D.R."/>
            <person name="Seaver E.C."/>
            <person name="Weisblat D.A."/>
            <person name="Putnam N.H."/>
            <person name="Rokhsar D.S."/>
        </authorList>
    </citation>
    <scope>NUCLEOTIDE SEQUENCE [LARGE SCALE GENOMIC DNA]</scope>
</reference>
<dbReference type="PANTHER" id="PTHR13026">
    <property type="entry name" value="NNP-1 PROTEIN NOVEL NUCLEAR PROTEIN 1 NOP52"/>
    <property type="match status" value="1"/>
</dbReference>
<dbReference type="AlphaFoldDB" id="V4B3P0"/>
<keyword evidence="7" id="KW-1185">Reference proteome</keyword>
<dbReference type="STRING" id="225164.V4B3P0"/>
<proteinExistence type="inferred from homology"/>
<name>V4B3P0_LOTGI</name>
<dbReference type="OrthoDB" id="2019504at2759"/>
<dbReference type="GeneID" id="20237221"/>
<comment type="similarity">
    <text evidence="2">Belongs to the RRP1 family.</text>
</comment>
<accession>V4B3P0</accession>
<evidence type="ECO:0000256" key="5">
    <source>
        <dbReference type="SAM" id="MobiDB-lite"/>
    </source>
</evidence>
<feature type="region of interest" description="Disordered" evidence="5">
    <location>
        <begin position="395"/>
        <end position="469"/>
    </location>
</feature>
<dbReference type="EMBL" id="KB200329">
    <property type="protein sequence ID" value="ESP02001.1"/>
    <property type="molecule type" value="Genomic_DNA"/>
</dbReference>
<dbReference type="OMA" id="MEMHEET"/>
<comment type="subcellular location">
    <subcellularLocation>
        <location evidence="1">Nucleus</location>
    </subcellularLocation>
</comment>
<protein>
    <submittedName>
        <fullName evidence="6">Uncharacterized protein</fullName>
    </submittedName>
</protein>
<dbReference type="GO" id="GO:0006364">
    <property type="term" value="P:rRNA processing"/>
    <property type="evidence" value="ECO:0007669"/>
    <property type="project" value="UniProtKB-KW"/>
</dbReference>
<dbReference type="RefSeq" id="XP_009047159.1">
    <property type="nucleotide sequence ID" value="XM_009048911.1"/>
</dbReference>
<evidence type="ECO:0000256" key="1">
    <source>
        <dbReference type="ARBA" id="ARBA00004123"/>
    </source>
</evidence>
<dbReference type="CTD" id="20237221"/>
<feature type="compositionally biased region" description="Polar residues" evidence="5">
    <location>
        <begin position="317"/>
        <end position="326"/>
    </location>
</feature>
<sequence length="469" mass="54352">MATGSTELMFVQRLASNERRIRDKAIKKIRKYLHVRSKSKKEFSAEDFLKIWKGLHFCLWMQDKPLIQEELVDKITSLILSLSTPDQVFLFMKVFLVTESREWLTLDKWRLDKFMMLIRRNLREMLRYVQNRNWNKSSIDNLCAVLKETVLNPSDVKVPFGFRAYFNLIFLEELFLTGLKKVSSLKLCEILEPFFNFLYQSTQKEVVLDIIKKIVNPIVINAKKLFCTVQSSQLQAIAVCEIIEEKLFNFGKDVKCNSWQRRLFYDQVKRIRDFIDTTVALKIPEPDYEDCDIQLNIPQLKTTPQPEDQKGKALATSEKTNSTNLPDQKAVKRRASLENSICSPSKKNKVTAENKTPVLLESQILPQQTRPSVEKKVVFDMKKNTALKFKKGMKISPRPVYSPSKKPDQGILKSPIVPIHQSPVKSSKKKSPKVQLFQKDSSQRASIPLSKSKKETSGRMTRSRASDFF</sequence>
<keyword evidence="4" id="KW-0539">Nucleus</keyword>
<dbReference type="HOGENOM" id="CLU_583022_0_0_1"/>